<accession>A0A2U2N0A2</accession>
<keyword evidence="4" id="KW-0067">ATP-binding</keyword>
<proteinExistence type="inferred from homology"/>
<evidence type="ECO:0000256" key="1">
    <source>
        <dbReference type="ARBA" id="ARBA00009104"/>
    </source>
</evidence>
<dbReference type="GO" id="GO:0005524">
    <property type="term" value="F:ATP binding"/>
    <property type="evidence" value="ECO:0007669"/>
    <property type="project" value="UniProtKB-KW"/>
</dbReference>
<reference evidence="8 9" key="1">
    <citation type="journal article" date="2018" name="Int. J. Syst. Evol. Microbiol.">
        <title>Bifidobacterium callitrichidarum sp. nov. from the faeces of the emperor tamarin (Saguinus imperator).</title>
        <authorList>
            <person name="Modesto M."/>
            <person name="Michelini S."/>
            <person name="Sansosti M.C."/>
            <person name="De Filippo C."/>
            <person name="Cavalieri D."/>
            <person name="Qvirist L."/>
            <person name="Andlid T."/>
            <person name="Spiezio C."/>
            <person name="Sandri C."/>
            <person name="Pascarelli S."/>
            <person name="Sgorbati B."/>
            <person name="Mattarelli P."/>
        </authorList>
    </citation>
    <scope>NUCLEOTIDE SEQUENCE [LARGE SCALE GENOMIC DNA]</scope>
    <source>
        <strain evidence="8 9">TRI 5</strain>
    </source>
</reference>
<evidence type="ECO:0000259" key="7">
    <source>
        <dbReference type="Pfam" id="PF06414"/>
    </source>
</evidence>
<dbReference type="OrthoDB" id="9792687at2"/>
<dbReference type="InterPro" id="IPR027417">
    <property type="entry name" value="P-loop_NTPase"/>
</dbReference>
<comment type="catalytic activity">
    <reaction evidence="6">
        <text>UDP-N-acetyl-alpha-D-glucosamine + ATP = UDP-N-acetyl-alpha-D-glucosamine 3'-phosphate + ADP + H(+)</text>
        <dbReference type="Rhea" id="RHEA:32671"/>
        <dbReference type="ChEBI" id="CHEBI:15378"/>
        <dbReference type="ChEBI" id="CHEBI:30616"/>
        <dbReference type="ChEBI" id="CHEBI:57705"/>
        <dbReference type="ChEBI" id="CHEBI:64353"/>
        <dbReference type="ChEBI" id="CHEBI:456216"/>
        <dbReference type="EC" id="2.7.1.176"/>
    </reaction>
</comment>
<evidence type="ECO:0000256" key="6">
    <source>
        <dbReference type="ARBA" id="ARBA00048178"/>
    </source>
</evidence>
<dbReference type="Pfam" id="PF06414">
    <property type="entry name" value="Zeta_toxin"/>
    <property type="match status" value="1"/>
</dbReference>
<dbReference type="AlphaFoldDB" id="A0A2U2N0A2"/>
<dbReference type="GO" id="GO:0016301">
    <property type="term" value="F:kinase activity"/>
    <property type="evidence" value="ECO:0007669"/>
    <property type="project" value="InterPro"/>
</dbReference>
<evidence type="ECO:0000313" key="8">
    <source>
        <dbReference type="EMBL" id="PWG62671.1"/>
    </source>
</evidence>
<evidence type="ECO:0000256" key="5">
    <source>
        <dbReference type="ARBA" id="ARBA00032897"/>
    </source>
</evidence>
<dbReference type="EC" id="2.7.1.176" evidence="2"/>
<dbReference type="Gene3D" id="3.40.50.300">
    <property type="entry name" value="P-loop containing nucleotide triphosphate hydrolases"/>
    <property type="match status" value="1"/>
</dbReference>
<comment type="caution">
    <text evidence="8">The sequence shown here is derived from an EMBL/GenBank/DDBJ whole genome shotgun (WGS) entry which is preliminary data.</text>
</comment>
<name>A0A2U2N0A2_9BIFI</name>
<organism evidence="8 9">
    <name type="scientific">Bifidobacterium callitrichidarum</name>
    <dbReference type="NCBI Taxonomy" id="2052941"/>
    <lineage>
        <taxon>Bacteria</taxon>
        <taxon>Bacillati</taxon>
        <taxon>Actinomycetota</taxon>
        <taxon>Actinomycetes</taxon>
        <taxon>Bifidobacteriales</taxon>
        <taxon>Bifidobacteriaceae</taxon>
        <taxon>Bifidobacterium</taxon>
    </lineage>
</organism>
<evidence type="ECO:0000256" key="4">
    <source>
        <dbReference type="ARBA" id="ARBA00022840"/>
    </source>
</evidence>
<keyword evidence="9" id="KW-1185">Reference proteome</keyword>
<evidence type="ECO:0000313" key="9">
    <source>
        <dbReference type="Proteomes" id="UP000245876"/>
    </source>
</evidence>
<keyword evidence="3" id="KW-0547">Nucleotide-binding</keyword>
<comment type="similarity">
    <text evidence="1">Belongs to the zeta toxin family.</text>
</comment>
<sequence>MEYSDEYLKQRWFQRIKPVVFHGQPKSNNPATVFLGGQPAAGKTSGQEIATRLHPGLIPIVGDDYRQFYPDYLELLNHPKEMPIRTAHAAGLWTGMCVRYADDNNYSTLIEGTWRNADTVLNESKYAKSIGRSTHAIIVATPPALSRIGMLSRYYGSLAAGKYARWTPIEAHDTTVEALEDNVYTIAIDDSIDRFTVTNRQGDILADATGDDKDECWNAWSDAFNSPLDDAERDQMKKSINLIREYLSEHDDDGKETALKIMNQLEIEEELIEPPRPVADKGIWVPNRTKDGKYTEGGHWR</sequence>
<dbReference type="RefSeq" id="WP_109058037.1">
    <property type="nucleotide sequence ID" value="NZ_QFFM01000033.1"/>
</dbReference>
<feature type="domain" description="Zeta toxin" evidence="7">
    <location>
        <begin position="25"/>
        <end position="203"/>
    </location>
</feature>
<evidence type="ECO:0000256" key="3">
    <source>
        <dbReference type="ARBA" id="ARBA00022741"/>
    </source>
</evidence>
<evidence type="ECO:0000256" key="2">
    <source>
        <dbReference type="ARBA" id="ARBA00011963"/>
    </source>
</evidence>
<dbReference type="SUPFAM" id="SSF52540">
    <property type="entry name" value="P-loop containing nucleoside triphosphate hydrolases"/>
    <property type="match status" value="1"/>
</dbReference>
<dbReference type="InterPro" id="IPR010488">
    <property type="entry name" value="Zeta_toxin_domain"/>
</dbReference>
<gene>
    <name evidence="8" type="ORF">DF196_11980</name>
</gene>
<dbReference type="Proteomes" id="UP000245876">
    <property type="component" value="Unassembled WGS sequence"/>
</dbReference>
<protein>
    <recommendedName>
        <fullName evidence="5">UDP-N-acetylglucosamine kinase</fullName>
        <ecNumber evidence="2">2.7.1.176</ecNumber>
    </recommendedName>
    <alternativeName>
        <fullName evidence="5">UDP-N-acetylglucosamine kinase</fullName>
    </alternativeName>
</protein>
<dbReference type="EMBL" id="QFFM01000033">
    <property type="protein sequence ID" value="PWG62671.1"/>
    <property type="molecule type" value="Genomic_DNA"/>
</dbReference>